<dbReference type="SUPFAM" id="SSF109709">
    <property type="entry name" value="KorB DNA-binding domain-like"/>
    <property type="match status" value="1"/>
</dbReference>
<dbReference type="Proteomes" id="UP000054893">
    <property type="component" value="Unassembled WGS sequence"/>
</dbReference>
<dbReference type="InterPro" id="IPR036086">
    <property type="entry name" value="ParB/Sulfiredoxin_sf"/>
</dbReference>
<dbReference type="PANTHER" id="PTHR33375:SF7">
    <property type="entry name" value="CHROMOSOME 2-PARTITIONING PROTEIN PARB-RELATED"/>
    <property type="match status" value="1"/>
</dbReference>
<evidence type="ECO:0000256" key="2">
    <source>
        <dbReference type="SAM" id="MobiDB-lite"/>
    </source>
</evidence>
<dbReference type="SMART" id="SM00470">
    <property type="entry name" value="ParB"/>
    <property type="match status" value="1"/>
</dbReference>
<dbReference type="InterPro" id="IPR003115">
    <property type="entry name" value="ParB_N"/>
</dbReference>
<feature type="coiled-coil region" evidence="1">
    <location>
        <begin position="336"/>
        <end position="391"/>
    </location>
</feature>
<accession>A0A158HLY1</accession>
<feature type="compositionally biased region" description="Basic and acidic residues" evidence="2">
    <location>
        <begin position="442"/>
        <end position="460"/>
    </location>
</feature>
<evidence type="ECO:0000256" key="1">
    <source>
        <dbReference type="SAM" id="Coils"/>
    </source>
</evidence>
<dbReference type="PANTHER" id="PTHR33375">
    <property type="entry name" value="CHROMOSOME-PARTITIONING PROTEIN PARB-RELATED"/>
    <property type="match status" value="1"/>
</dbReference>
<dbReference type="Gene3D" id="1.10.10.2830">
    <property type="match status" value="1"/>
</dbReference>
<evidence type="ECO:0000313" key="5">
    <source>
        <dbReference type="Proteomes" id="UP000054893"/>
    </source>
</evidence>
<dbReference type="GO" id="GO:0005694">
    <property type="term" value="C:chromosome"/>
    <property type="evidence" value="ECO:0007669"/>
    <property type="project" value="TreeGrafter"/>
</dbReference>
<dbReference type="CDD" id="cd16406">
    <property type="entry name" value="ParB_N_like"/>
    <property type="match status" value="1"/>
</dbReference>
<feature type="region of interest" description="Disordered" evidence="2">
    <location>
        <begin position="679"/>
        <end position="799"/>
    </location>
</feature>
<evidence type="ECO:0000313" key="4">
    <source>
        <dbReference type="EMBL" id="SAL45395.1"/>
    </source>
</evidence>
<sequence>MQVEVNTHMNDTANAAEADTVTDATANAGPLLETSFGNEQPVVTVPYSALRRSPLNARTKPLSGIDSLATNIRAKGLLQNLVVHELKGSRGKHRKFGVCAGQRRQAALDLLFGQKHITADYPVPVRIVSEGEALAVSLIENSEREGLDPFDVLRAYRMLAEEGRSIDYIAALFSAAPITVKRRMKLASASPKLLALLREDAITLDQLSALTLTDDHETQEHIWFDANEWQRQPNYLRQAITRAEIDASRSRLVRFVGLAAYEGAGGYVRRDLFSDDENAGYIADAELLQRLAAAKLDATAEAVRAEGWGWTEQRIERDVLELNRYGRLLPLQRALTEDEQREMDTLTAQQDELTEKFDVLGEDDENAYEEAERLETEIDRVSAALIALENRLVVWDAQQMAEAGAFVMVSLQGQLVIERGLVRRENSAALDAAGATVTGTPEAERASSATEEREAKEKPVHSAKLCQRLTAHRTAAVHAELIAQPSVALAALLQRLIPEVFPERYGIGFAPHALALSCNSNRENLLGAADDLPASTAWSLIEVQRERWSRELPTRRADLLPWLIEQDPGTTLLDLLAFCTGTLLDGIAGEEKPHAINALASALNLDMTRYWTPTRASYFDHVSKARIAEVVASAVSPKIAADLGKMKKVDAAAAAELRLAKSAWLPEVLTDREVPAARSYGVARDADEDDDEEGDTGDEALQDGDAYGDDHGTGHANEPANEPANKPANKPDNDRINGTEPGEGVGSPSPVDGSTGAPEPAATGGNGALPAWPFPTAATVASVPPATPTDGMSMAQDAA</sequence>
<reference evidence="4 5" key="1">
    <citation type="submission" date="2016-01" db="EMBL/GenBank/DDBJ databases">
        <authorList>
            <person name="Oliw E.H."/>
        </authorList>
    </citation>
    <scope>NUCLEOTIDE SEQUENCE [LARGE SCALE GENOMIC DNA]</scope>
    <source>
        <strain evidence="4">LMG 22029</strain>
    </source>
</reference>
<feature type="region of interest" description="Disordered" evidence="2">
    <location>
        <begin position="432"/>
        <end position="461"/>
    </location>
</feature>
<keyword evidence="1" id="KW-0175">Coiled coil</keyword>
<dbReference type="InterPro" id="IPR050336">
    <property type="entry name" value="Chromosome_partition/occlusion"/>
</dbReference>
<dbReference type="SUPFAM" id="SSF110849">
    <property type="entry name" value="ParB/Sulfiredoxin"/>
    <property type="match status" value="1"/>
</dbReference>
<dbReference type="OrthoDB" id="9813122at2"/>
<dbReference type="AlphaFoldDB" id="A0A158HLY1"/>
<feature type="domain" description="ParB-like N-terminal" evidence="3">
    <location>
        <begin position="43"/>
        <end position="142"/>
    </location>
</feature>
<organism evidence="4 5">
    <name type="scientific">Caballeronia sordidicola</name>
    <name type="common">Burkholderia sordidicola</name>
    <dbReference type="NCBI Taxonomy" id="196367"/>
    <lineage>
        <taxon>Bacteria</taxon>
        <taxon>Pseudomonadati</taxon>
        <taxon>Pseudomonadota</taxon>
        <taxon>Betaproteobacteria</taxon>
        <taxon>Burkholderiales</taxon>
        <taxon>Burkholderiaceae</taxon>
        <taxon>Caballeronia</taxon>
    </lineage>
</organism>
<evidence type="ECO:0000259" key="3">
    <source>
        <dbReference type="SMART" id="SM00470"/>
    </source>
</evidence>
<protein>
    <submittedName>
        <fullName evidence="4">Nuclease</fullName>
    </submittedName>
</protein>
<proteinExistence type="predicted"/>
<dbReference type="GO" id="GO:0007059">
    <property type="term" value="P:chromosome segregation"/>
    <property type="evidence" value="ECO:0007669"/>
    <property type="project" value="TreeGrafter"/>
</dbReference>
<feature type="compositionally biased region" description="Low complexity" evidence="2">
    <location>
        <begin position="775"/>
        <end position="784"/>
    </location>
</feature>
<feature type="compositionally biased region" description="Acidic residues" evidence="2">
    <location>
        <begin position="686"/>
        <end position="702"/>
    </location>
</feature>
<dbReference type="Pfam" id="PF02195">
    <property type="entry name" value="ParB_N"/>
    <property type="match status" value="1"/>
</dbReference>
<gene>
    <name evidence="4" type="ORF">AWB64_04809</name>
</gene>
<name>A0A158HLY1_CABSO</name>
<dbReference type="RefSeq" id="WP_060857869.1">
    <property type="nucleotide sequence ID" value="NZ_FCOC02000018.1"/>
</dbReference>
<dbReference type="Gene3D" id="3.90.1530.30">
    <property type="match status" value="1"/>
</dbReference>
<dbReference type="EMBL" id="FCOC02000018">
    <property type="protein sequence ID" value="SAL45395.1"/>
    <property type="molecule type" value="Genomic_DNA"/>
</dbReference>